<dbReference type="Pfam" id="PF06422">
    <property type="entry name" value="PDR_CDR"/>
    <property type="match status" value="1"/>
</dbReference>
<feature type="transmembrane region" description="Helical" evidence="11">
    <location>
        <begin position="1372"/>
        <end position="1390"/>
    </location>
</feature>
<dbReference type="InterPro" id="IPR005285">
    <property type="entry name" value="Drug-R_PDR/CDR"/>
</dbReference>
<evidence type="ECO:0000256" key="5">
    <source>
        <dbReference type="ARBA" id="ARBA00022737"/>
    </source>
</evidence>
<dbReference type="Proteomes" id="UP000189911">
    <property type="component" value="Chromosome B"/>
</dbReference>
<feature type="transmembrane region" description="Helical" evidence="11">
    <location>
        <begin position="608"/>
        <end position="631"/>
    </location>
</feature>
<evidence type="ECO:0000256" key="8">
    <source>
        <dbReference type="ARBA" id="ARBA00022989"/>
    </source>
</evidence>
<evidence type="ECO:0000256" key="10">
    <source>
        <dbReference type="SAM" id="MobiDB-lite"/>
    </source>
</evidence>
<dbReference type="InterPro" id="IPR010929">
    <property type="entry name" value="PDR_CDR_ABC"/>
</dbReference>
<keyword evidence="5" id="KW-0677">Repeat</keyword>
<accession>A0A1G4IY58</accession>
<dbReference type="PANTHER" id="PTHR19241">
    <property type="entry name" value="ATP-BINDING CASSETTE TRANSPORTER"/>
    <property type="match status" value="1"/>
</dbReference>
<keyword evidence="4 11" id="KW-0812">Transmembrane</keyword>
<dbReference type="NCBIfam" id="TIGR00956">
    <property type="entry name" value="3a01205"/>
    <property type="match status" value="1"/>
</dbReference>
<dbReference type="OrthoDB" id="245989at2759"/>
<dbReference type="SUPFAM" id="SSF52540">
    <property type="entry name" value="P-loop containing nucleoside triphosphate hydrolases"/>
    <property type="match status" value="2"/>
</dbReference>
<sequence length="1533" mass="171066">MKANKSNMAGDPHGSCDSAVLTRNTSPELPEYDGLDCSARASVRELARTFTNGSVASNSKAAAVGVHATTALPASRTTTEYGDVNTTNPVFSSSELPSYNSRLDPNSDEFSSALWVKNLSQLIASDPDHYKPYSLGCTWKNLRAYGNATDVAYQSTFANLPLQLLESGYRAARKARPEDSFDILKPMDGIVKPSELLVVLGRPGSGCSTLLKSISANTHGFHIDSDSEIFYDGMDPKEIAKHYRGEVVYNAESDVHFPHLTVFDTLKTVARLSCPSNRFHGVDRETFATHITEVAMATYGLSHTRNTKVGSELVRGVSGGERKRVSIAEVSICGSKFQCWDNATRGLDSATALEFIRALRTTAKLNNSAGVIAIYQCSQDAYDLFDKVCVLHEGYQIYFGPANEAKQYFLDMGYVSPDRQTTADFLTAVTNPAERIVNQEMVQAGKVVPSSASEMEAHWKQSENYKRLINEIDHYTTHDQTGNREQLRNAHIAKQSKRARHSSSYTVSYGLQVKYLLIRNMQRIRSSMGVTLFQVIGNGGMAFILGSMFYKILKHDTTAGFYSRAGALFFAVLFNAFSCLLEILALYEARPISEKHKRYSLYHPSADALASVISEIPSKLVTSVVFNLALYFLCNFKREAGAFFFYFLMTIVATFLMSHIFRCLGAATKTYAESMVSASLLLLAQAIYTGFAIPKTNILGWSKWIWYINPLSYIFESLMVNEFHGRNFSCSQYIPAGSGYEILSGTERVCSAVGAVPGQDFVSGETYINVAYGYYHAHKWRGLGIGLAYAIVFLAVYLAVTEFNESAKQRGEILVFPQSVMRRMKKERKLRNSSDYSGTDVENSAGSAPLNEKKMLDESSVSAGSTSSMGDAKLSKSEAIYHWRNVCFEVNIKKETRRILNNVDGWVKPGTLTALMGASGAGKTTLLDCLASRVTTGTITGDMFINGFLRDASFARSIGYCQQQDLHLESATVRESLRFAAYLRQPATVSEDEKNKYVEDVIKILEMETYANAVVGVAGEGLNVEQRKRLTIGVELAAKPKLLLFLDEPTSGLDSQTAWSICQLMRKLANHGQAILCTIHQPSALLMQEFDRLLFLQRGGQTVYFGELGKGCHKMIDYFESNGAPRCPDGANPAEWMLAVIGAAPGTHANQDYHEVWRNSPEYRAVQEELEWMEQELPKKPIDTSNEQTEFAASLLYQYYLVTKRLAEQYWRTPSYLWSKLILSVISQIFIGFTFFKADSSLQGLQNQMLSIFMFTLVFNPTLQQYLPTFVSQRGLYEARERPSKTFSWVSFMLSQITVEIPWNILAGTIGFIIYYYPVGFYNNASKAGQLHERGALFWLYCTAFYVFTGSMAQVCIAGLDVAEAAGELGSLLYTLALSFCGVMVTPSNMPRFWLFMYRVSPITYFIDGVLSTGVANADVHCADYEMVRFTPPAGQTCGQYMSRYIETTGTGYLDDPSAMDECKFCSVSDTNEFLKAVTSSYDHRWRNYGIFLVFIFVNFALASFLYWLMRVPKKRNRVVDERKPEAQKLASK</sequence>
<feature type="domain" description="ABC transporter" evidence="12">
    <location>
        <begin position="162"/>
        <end position="418"/>
    </location>
</feature>
<dbReference type="EMBL" id="LT598450">
    <property type="protein sequence ID" value="SCU82127.1"/>
    <property type="molecule type" value="Genomic_DNA"/>
</dbReference>
<keyword evidence="7" id="KW-0067">ATP-binding</keyword>
<feature type="transmembrane region" description="Helical" evidence="11">
    <location>
        <begin position="1287"/>
        <end position="1317"/>
    </location>
</feature>
<dbReference type="InterPro" id="IPR003439">
    <property type="entry name" value="ABC_transporter-like_ATP-bd"/>
</dbReference>
<keyword evidence="3" id="KW-0813">Transport</keyword>
<dbReference type="GO" id="GO:0140359">
    <property type="term" value="F:ABC-type transporter activity"/>
    <property type="evidence" value="ECO:0007669"/>
    <property type="project" value="InterPro"/>
</dbReference>
<dbReference type="GO" id="GO:0016020">
    <property type="term" value="C:membrane"/>
    <property type="evidence" value="ECO:0007669"/>
    <property type="project" value="UniProtKB-SubCell"/>
</dbReference>
<feature type="compositionally biased region" description="Polar residues" evidence="10">
    <location>
        <begin position="833"/>
        <end position="846"/>
    </location>
</feature>
<comment type="subcellular location">
    <subcellularLocation>
        <location evidence="1">Membrane</location>
        <topology evidence="1">Multi-pass membrane protein</topology>
    </subcellularLocation>
</comment>
<keyword evidence="6" id="KW-0547">Nucleotide-binding</keyword>
<feature type="transmembrane region" description="Helical" evidence="11">
    <location>
        <begin position="780"/>
        <end position="800"/>
    </location>
</feature>
<evidence type="ECO:0000256" key="3">
    <source>
        <dbReference type="ARBA" id="ARBA00022448"/>
    </source>
</evidence>
<keyword evidence="9 11" id="KW-0472">Membrane</keyword>
<comment type="similarity">
    <text evidence="2">Belongs to the ABC transporter superfamily. ABCG family. PDR (TC 3.A.1.205) subfamily.</text>
</comment>
<dbReference type="InterPro" id="IPR029481">
    <property type="entry name" value="ABC_trans_N"/>
</dbReference>
<evidence type="ECO:0000256" key="7">
    <source>
        <dbReference type="ARBA" id="ARBA00022840"/>
    </source>
</evidence>
<dbReference type="InterPro" id="IPR043926">
    <property type="entry name" value="ABCG_dom"/>
</dbReference>
<dbReference type="Pfam" id="PF00005">
    <property type="entry name" value="ABC_tran"/>
    <property type="match status" value="2"/>
</dbReference>
<dbReference type="CDD" id="cd03233">
    <property type="entry name" value="ABCG_PDR_domain1"/>
    <property type="match status" value="1"/>
</dbReference>
<gene>
    <name evidence="13" type="ORF">LANO_0B05182G</name>
</gene>
<dbReference type="PROSITE" id="PS50893">
    <property type="entry name" value="ABC_TRANSPORTER_2"/>
    <property type="match status" value="2"/>
</dbReference>
<dbReference type="InterPro" id="IPR017871">
    <property type="entry name" value="ABC_transporter-like_CS"/>
</dbReference>
<feature type="region of interest" description="Disordered" evidence="10">
    <location>
        <begin position="827"/>
        <end position="849"/>
    </location>
</feature>
<protein>
    <submittedName>
        <fullName evidence="13">LANO_0B05182g1_1</fullName>
    </submittedName>
</protein>
<feature type="transmembrane region" description="Helical" evidence="11">
    <location>
        <begin position="643"/>
        <end position="664"/>
    </location>
</feature>
<dbReference type="GO" id="GO:1990961">
    <property type="term" value="P:xenobiotic detoxification by transmembrane export across the plasma membrane"/>
    <property type="evidence" value="ECO:0007669"/>
    <property type="project" value="InterPro"/>
</dbReference>
<dbReference type="SMART" id="SM00382">
    <property type="entry name" value="AAA"/>
    <property type="match status" value="2"/>
</dbReference>
<feature type="transmembrane region" description="Helical" evidence="11">
    <location>
        <begin position="529"/>
        <end position="553"/>
    </location>
</feature>
<dbReference type="CDD" id="cd03232">
    <property type="entry name" value="ABCG_PDR_domain2"/>
    <property type="match status" value="1"/>
</dbReference>
<keyword evidence="8 11" id="KW-1133">Transmembrane helix</keyword>
<dbReference type="InterPro" id="IPR034001">
    <property type="entry name" value="ABCG_PDR_1"/>
</dbReference>
<evidence type="ECO:0000313" key="13">
    <source>
        <dbReference type="EMBL" id="SCU82127.1"/>
    </source>
</evidence>
<dbReference type="Pfam" id="PF19055">
    <property type="entry name" value="ABC2_membrane_7"/>
    <property type="match status" value="1"/>
</dbReference>
<organism evidence="13 14">
    <name type="scientific">Lachancea nothofagi CBS 11611</name>
    <dbReference type="NCBI Taxonomy" id="1266666"/>
    <lineage>
        <taxon>Eukaryota</taxon>
        <taxon>Fungi</taxon>
        <taxon>Dikarya</taxon>
        <taxon>Ascomycota</taxon>
        <taxon>Saccharomycotina</taxon>
        <taxon>Saccharomycetes</taxon>
        <taxon>Saccharomycetales</taxon>
        <taxon>Saccharomycetaceae</taxon>
        <taxon>Lachancea</taxon>
    </lineage>
</organism>
<keyword evidence="14" id="KW-1185">Reference proteome</keyword>
<evidence type="ECO:0000313" key="14">
    <source>
        <dbReference type="Proteomes" id="UP000189911"/>
    </source>
</evidence>
<feature type="transmembrane region" description="Helical" evidence="11">
    <location>
        <begin position="565"/>
        <end position="587"/>
    </location>
</feature>
<evidence type="ECO:0000256" key="2">
    <source>
        <dbReference type="ARBA" id="ARBA00006012"/>
    </source>
</evidence>
<feature type="transmembrane region" description="Helical" evidence="11">
    <location>
        <begin position="676"/>
        <end position="694"/>
    </location>
</feature>
<evidence type="ECO:0000259" key="12">
    <source>
        <dbReference type="PROSITE" id="PS50893"/>
    </source>
</evidence>
<feature type="domain" description="ABC transporter" evidence="12">
    <location>
        <begin position="881"/>
        <end position="1124"/>
    </location>
</feature>
<dbReference type="InterPro" id="IPR003593">
    <property type="entry name" value="AAA+_ATPase"/>
</dbReference>
<evidence type="ECO:0000256" key="9">
    <source>
        <dbReference type="ARBA" id="ARBA00023136"/>
    </source>
</evidence>
<dbReference type="Pfam" id="PF14510">
    <property type="entry name" value="ABC_trans_N"/>
    <property type="match status" value="1"/>
</dbReference>
<evidence type="ECO:0000256" key="4">
    <source>
        <dbReference type="ARBA" id="ARBA00022692"/>
    </source>
</evidence>
<dbReference type="InterPro" id="IPR034003">
    <property type="entry name" value="ABCG_PDR_2"/>
</dbReference>
<dbReference type="Gene3D" id="3.40.50.300">
    <property type="entry name" value="P-loop containing nucleotide triphosphate hydrolases"/>
    <property type="match status" value="2"/>
</dbReference>
<name>A0A1G4IY58_9SACH</name>
<dbReference type="PROSITE" id="PS00211">
    <property type="entry name" value="ABC_TRANSPORTER_1"/>
    <property type="match status" value="1"/>
</dbReference>
<dbReference type="Pfam" id="PF01061">
    <property type="entry name" value="ABC2_membrane"/>
    <property type="match status" value="2"/>
</dbReference>
<dbReference type="InterPro" id="IPR027417">
    <property type="entry name" value="P-loop_NTPase"/>
</dbReference>
<dbReference type="GO" id="GO:0005524">
    <property type="term" value="F:ATP binding"/>
    <property type="evidence" value="ECO:0007669"/>
    <property type="project" value="UniProtKB-KW"/>
</dbReference>
<dbReference type="FunFam" id="3.40.50.300:FF:001262">
    <property type="entry name" value="ABC transporter CDR4"/>
    <property type="match status" value="1"/>
</dbReference>
<dbReference type="FunFam" id="3.40.50.300:FF:000054">
    <property type="entry name" value="ABC multidrug transporter atrF"/>
    <property type="match status" value="1"/>
</dbReference>
<evidence type="ECO:0000256" key="1">
    <source>
        <dbReference type="ARBA" id="ARBA00004141"/>
    </source>
</evidence>
<dbReference type="GO" id="GO:0016887">
    <property type="term" value="F:ATP hydrolysis activity"/>
    <property type="evidence" value="ECO:0007669"/>
    <property type="project" value="InterPro"/>
</dbReference>
<feature type="transmembrane region" description="Helical" evidence="11">
    <location>
        <begin position="1489"/>
        <end position="1509"/>
    </location>
</feature>
<feature type="region of interest" description="Disordered" evidence="10">
    <location>
        <begin position="1"/>
        <end position="22"/>
    </location>
</feature>
<feature type="transmembrane region" description="Helical" evidence="11">
    <location>
        <begin position="1337"/>
        <end position="1360"/>
    </location>
</feature>
<evidence type="ECO:0000256" key="11">
    <source>
        <dbReference type="SAM" id="Phobius"/>
    </source>
</evidence>
<reference evidence="14" key="1">
    <citation type="submission" date="2016-03" db="EMBL/GenBank/DDBJ databases">
        <authorList>
            <person name="Devillers Hugo."/>
        </authorList>
    </citation>
    <scope>NUCLEOTIDE SEQUENCE [LARGE SCALE GENOMIC DNA]</scope>
</reference>
<proteinExistence type="inferred from homology"/>
<evidence type="ECO:0000256" key="6">
    <source>
        <dbReference type="ARBA" id="ARBA00022741"/>
    </source>
</evidence>
<dbReference type="InterPro" id="IPR013525">
    <property type="entry name" value="ABC2_TM"/>
</dbReference>